<organism evidence="3 4">
    <name type="scientific">Panicum miliaceum</name>
    <name type="common">Proso millet</name>
    <name type="synonym">Broomcorn millet</name>
    <dbReference type="NCBI Taxonomy" id="4540"/>
    <lineage>
        <taxon>Eukaryota</taxon>
        <taxon>Viridiplantae</taxon>
        <taxon>Streptophyta</taxon>
        <taxon>Embryophyta</taxon>
        <taxon>Tracheophyta</taxon>
        <taxon>Spermatophyta</taxon>
        <taxon>Magnoliopsida</taxon>
        <taxon>Liliopsida</taxon>
        <taxon>Poales</taxon>
        <taxon>Poaceae</taxon>
        <taxon>PACMAD clade</taxon>
        <taxon>Panicoideae</taxon>
        <taxon>Panicodae</taxon>
        <taxon>Paniceae</taxon>
        <taxon>Panicinae</taxon>
        <taxon>Panicum</taxon>
        <taxon>Panicum sect. Panicum</taxon>
    </lineage>
</organism>
<feature type="domain" description="Disease resistance R13L4/SHOC-2-like LRR" evidence="2">
    <location>
        <begin position="130"/>
        <end position="215"/>
    </location>
</feature>
<dbReference type="Pfam" id="PF23598">
    <property type="entry name" value="LRR_14"/>
    <property type="match status" value="1"/>
</dbReference>
<reference evidence="4" key="1">
    <citation type="journal article" date="2019" name="Nat. Commun.">
        <title>The genome of broomcorn millet.</title>
        <authorList>
            <person name="Zou C."/>
            <person name="Miki D."/>
            <person name="Li D."/>
            <person name="Tang Q."/>
            <person name="Xiao L."/>
            <person name="Rajput S."/>
            <person name="Deng P."/>
            <person name="Jia W."/>
            <person name="Huang R."/>
            <person name="Zhang M."/>
            <person name="Sun Y."/>
            <person name="Hu J."/>
            <person name="Fu X."/>
            <person name="Schnable P.S."/>
            <person name="Li F."/>
            <person name="Zhang H."/>
            <person name="Feng B."/>
            <person name="Zhu X."/>
            <person name="Liu R."/>
            <person name="Schnable J.C."/>
            <person name="Zhu J.-K."/>
            <person name="Zhang H."/>
        </authorList>
    </citation>
    <scope>NUCLEOTIDE SEQUENCE [LARGE SCALE GENOMIC DNA]</scope>
</reference>
<proteinExistence type="predicted"/>
<accession>A0A3L6P9K3</accession>
<sequence length="351" mass="39857">MVRYAQEQLSELIATMSVAATPLDGTMSRCQVNGFFREYIMSRLVEEKLFFPLEISALEKGHRSLITERIGQHLAIGTCWRRDRIVLESLDLSRLRSLIVFGEWQSFFVSEKMRVLRVLDLENATHVTEDDLEKMVKILPCLKFLSLRGTRVIALPRSIIKLPKLQHIRASGALPPRGMGKLTARHTIGDISISGRGGKAILEELKNLTQLRKLGSLKLYGHAERLPGSIKDLCNLVKLSLELVTFKREDIEVIEKLEKLHTLRLGVRKIQDSELQFGAWLDDSGHSSSKLFLNLKLYRLEHLVSLLKVSLKGSYDNTLKEALQQQLDEHPIKPVLKLEQPSSSRLVPLLS</sequence>
<gene>
    <name evidence="3" type="ORF">C2845_PMPSC049110</name>
</gene>
<dbReference type="SUPFAM" id="SSF52047">
    <property type="entry name" value="RNI-like"/>
    <property type="match status" value="1"/>
</dbReference>
<dbReference type="InterPro" id="IPR055414">
    <property type="entry name" value="LRR_R13L4/SHOC2-like"/>
</dbReference>
<name>A0A3L6P9K3_PANMI</name>
<dbReference type="STRING" id="4540.A0A3L6P9K3"/>
<dbReference type="OrthoDB" id="718806at2759"/>
<dbReference type="InterPro" id="IPR032675">
    <property type="entry name" value="LRR_dom_sf"/>
</dbReference>
<keyword evidence="4" id="KW-1185">Reference proteome</keyword>
<keyword evidence="1" id="KW-0677">Repeat</keyword>
<dbReference type="Proteomes" id="UP000275267">
    <property type="component" value="Unassembled WGS sequence"/>
</dbReference>
<evidence type="ECO:0000313" key="3">
    <source>
        <dbReference type="EMBL" id="RLM50340.1"/>
    </source>
</evidence>
<dbReference type="AlphaFoldDB" id="A0A3L6P9K3"/>
<dbReference type="PANTHER" id="PTHR47186:SF57">
    <property type="entry name" value="OS02G0478300 PROTEIN"/>
    <property type="match status" value="1"/>
</dbReference>
<dbReference type="EMBL" id="PQIB02000446">
    <property type="protein sequence ID" value="RLM50340.1"/>
    <property type="molecule type" value="Genomic_DNA"/>
</dbReference>
<comment type="caution">
    <text evidence="3">The sequence shown here is derived from an EMBL/GenBank/DDBJ whole genome shotgun (WGS) entry which is preliminary data.</text>
</comment>
<evidence type="ECO:0000256" key="1">
    <source>
        <dbReference type="ARBA" id="ARBA00022737"/>
    </source>
</evidence>
<evidence type="ECO:0000259" key="2">
    <source>
        <dbReference type="Pfam" id="PF23598"/>
    </source>
</evidence>
<dbReference type="Gene3D" id="3.80.10.10">
    <property type="entry name" value="Ribonuclease Inhibitor"/>
    <property type="match status" value="1"/>
</dbReference>
<evidence type="ECO:0000313" key="4">
    <source>
        <dbReference type="Proteomes" id="UP000275267"/>
    </source>
</evidence>
<dbReference type="PANTHER" id="PTHR47186">
    <property type="entry name" value="LEUCINE-RICH REPEAT-CONTAINING PROTEIN 57"/>
    <property type="match status" value="1"/>
</dbReference>
<protein>
    <recommendedName>
        <fullName evidence="2">Disease resistance R13L4/SHOC-2-like LRR domain-containing protein</fullName>
    </recommendedName>
</protein>